<evidence type="ECO:0000313" key="4">
    <source>
        <dbReference type="EMBL" id="QRC90219.1"/>
    </source>
</evidence>
<comment type="similarity">
    <text evidence="1">Belongs to the isochorismatase family.</text>
</comment>
<name>A0A7U2ENQ9_PHANO</name>
<dbReference type="EMBL" id="CP069023">
    <property type="protein sequence ID" value="QRC90219.1"/>
    <property type="molecule type" value="Genomic_DNA"/>
</dbReference>
<organism evidence="4 5">
    <name type="scientific">Phaeosphaeria nodorum (strain SN15 / ATCC MYA-4574 / FGSC 10173)</name>
    <name type="common">Glume blotch fungus</name>
    <name type="synonym">Parastagonospora nodorum</name>
    <dbReference type="NCBI Taxonomy" id="321614"/>
    <lineage>
        <taxon>Eukaryota</taxon>
        <taxon>Fungi</taxon>
        <taxon>Dikarya</taxon>
        <taxon>Ascomycota</taxon>
        <taxon>Pezizomycotina</taxon>
        <taxon>Dothideomycetes</taxon>
        <taxon>Pleosporomycetidae</taxon>
        <taxon>Pleosporales</taxon>
        <taxon>Pleosporineae</taxon>
        <taxon>Phaeosphaeriaceae</taxon>
        <taxon>Parastagonospora</taxon>
    </lineage>
</organism>
<reference evidence="5" key="1">
    <citation type="journal article" date="2021" name="BMC Genomics">
        <title>Chromosome-level genome assembly and manually-curated proteome of model necrotroph Parastagonospora nodorum Sn15 reveals a genome-wide trove of candidate effector homologs, and redundancy of virulence-related functions within an accessory chromosome.</title>
        <authorList>
            <person name="Bertazzoni S."/>
            <person name="Jones D.A.B."/>
            <person name="Phan H.T."/>
            <person name="Tan K.-C."/>
            <person name="Hane J.K."/>
        </authorList>
    </citation>
    <scope>NUCLEOTIDE SEQUENCE [LARGE SCALE GENOMIC DNA]</scope>
    <source>
        <strain evidence="5">SN15 / ATCC MYA-4574 / FGSC 10173)</strain>
    </source>
</reference>
<keyword evidence="5" id="KW-1185">Reference proteome</keyword>
<dbReference type="OMA" id="HATYDRI"/>
<dbReference type="Gene3D" id="3.40.50.850">
    <property type="entry name" value="Isochorismatase-like"/>
    <property type="match status" value="1"/>
</dbReference>
<dbReference type="InterPro" id="IPR000868">
    <property type="entry name" value="Isochorismatase-like_dom"/>
</dbReference>
<dbReference type="VEuPathDB" id="FungiDB:JI435_096260"/>
<accession>A0A7U2ENQ9</accession>
<dbReference type="Proteomes" id="UP000663193">
    <property type="component" value="Chromosome 1"/>
</dbReference>
<evidence type="ECO:0000313" key="5">
    <source>
        <dbReference type="Proteomes" id="UP000663193"/>
    </source>
</evidence>
<dbReference type="KEGG" id="pno:SNOG_09626"/>
<dbReference type="AlphaFoldDB" id="A0A7U2ENQ9"/>
<evidence type="ECO:0000259" key="3">
    <source>
        <dbReference type="Pfam" id="PF00857"/>
    </source>
</evidence>
<dbReference type="CDD" id="cd00431">
    <property type="entry name" value="cysteine_hydrolases"/>
    <property type="match status" value="1"/>
</dbReference>
<evidence type="ECO:0000256" key="1">
    <source>
        <dbReference type="ARBA" id="ARBA00006336"/>
    </source>
</evidence>
<dbReference type="GO" id="GO:0016787">
    <property type="term" value="F:hydrolase activity"/>
    <property type="evidence" value="ECO:0007669"/>
    <property type="project" value="UniProtKB-KW"/>
</dbReference>
<evidence type="ECO:0000256" key="2">
    <source>
        <dbReference type="ARBA" id="ARBA00022801"/>
    </source>
</evidence>
<proteinExistence type="inferred from homology"/>
<gene>
    <name evidence="4" type="ORF">JI435_096260</name>
</gene>
<protein>
    <recommendedName>
        <fullName evidence="3">Isochorismatase-like domain-containing protein</fullName>
    </recommendedName>
</protein>
<dbReference type="SUPFAM" id="SSF52499">
    <property type="entry name" value="Isochorismatase-like hydrolases"/>
    <property type="match status" value="1"/>
</dbReference>
<dbReference type="OrthoDB" id="245563at2759"/>
<dbReference type="PANTHER" id="PTHR43540">
    <property type="entry name" value="PEROXYUREIDOACRYLATE/UREIDOACRYLATE AMIDOHYDROLASE-RELATED"/>
    <property type="match status" value="1"/>
</dbReference>
<sequence>MPRTALFVIDIQVSLAQNATTEIPHAARILEAGTSILQRARQSIDAASLHGIAPDVEIVFVQHEESADKGALVKGSRPWELVFKPRDDNKWERLVSKDVRDAFSSNPRLAAQLRNSGIDTIVAFGIQSECCVLSTCSGALAAGFNVVLLKGAHSTYDDVDGKLAGAIEEEVESELARAGAEVVPWESWM</sequence>
<dbReference type="RefSeq" id="XP_001799915.1">
    <property type="nucleotide sequence ID" value="XM_001799863.1"/>
</dbReference>
<dbReference type="PANTHER" id="PTHR43540:SF6">
    <property type="entry name" value="ISOCHORISMATASE-LIKE DOMAIN-CONTAINING PROTEIN"/>
    <property type="match status" value="1"/>
</dbReference>
<dbReference type="Pfam" id="PF00857">
    <property type="entry name" value="Isochorismatase"/>
    <property type="match status" value="1"/>
</dbReference>
<dbReference type="InterPro" id="IPR050272">
    <property type="entry name" value="Isochorismatase-like_hydrls"/>
</dbReference>
<dbReference type="InterPro" id="IPR036380">
    <property type="entry name" value="Isochorismatase-like_sf"/>
</dbReference>
<keyword evidence="2" id="KW-0378">Hydrolase</keyword>
<feature type="domain" description="Isochorismatase-like" evidence="3">
    <location>
        <begin position="4"/>
        <end position="159"/>
    </location>
</feature>